<evidence type="ECO:0000256" key="2">
    <source>
        <dbReference type="SAM" id="Phobius"/>
    </source>
</evidence>
<dbReference type="InterPro" id="IPR029787">
    <property type="entry name" value="Nucleotide_cyclase"/>
</dbReference>
<dbReference type="AlphaFoldDB" id="A0A368NJ43"/>
<evidence type="ECO:0000256" key="3">
    <source>
        <dbReference type="SAM" id="SignalP"/>
    </source>
</evidence>
<sequence length="934" mass="105643">MFARTLLAVLIYLFCFMAQPFVAAQDKPLVIVTSAETYPYHFAIDGQPRGMLVDLWRLWSEKTHTKIVLVSASWVDSLEMIRSGTADIHAGMAVNEQRATYLAFADSLATVHSNIFVHRSLPDIKQPEQLRPYLVGAVKEANHVTMLNRLYPHLAIAEYDRQFSVYDAAMRGEVLAFTGLDRVSSQYEPVLELEQRFPNHRKLTYHTTSLHPSVQSGNDALLAKINDGFKLISDEERAAINRRWFGTSGEQAGIMIAILPDAPPYMMLDEDGVPSGMLVDIWKLWGERNGYEVNFMVQEKHTLDSQMDMQLVDIVSALPSAENDSQALEPANQLMTLKVQFYTPENSGVNALSQVSELPIGVLEQASYLPQLTSQYPKLSFSYFSDHFELIQAAISGEIAGFFGLSNLTEYVLIQRNQLNQFRRLDNPTFAAEVLALVGKGNENLKQRVQLGFEAVELSDLAEIEQRWILAPQDRYFENLPLSVELSDEENRWLSSHPVIRMGAVKDYSPFEFVNEVGEFAGVNADLVEWLESRTGLRIEVVLFEHWQQVLEAAMRHKVDFVAAISDTPERRQSLIFSDGYWPTPWAIAIREEELLVSQLSQLRGRTLAVIAGYQVIPWIRRNHPEIELKVYESGAEALQAVSSGEVFGALDNLTVAVSMVRELSLSNLKLSTLHDIKQESSQFGIRKDWPELNSILNKALLMLTEDERRKILSKWLDLTIEQGVSSEKVWRISVQIGALVIVVMTLMVLWNRRLNKEIERRRAAEETIRHLARHDELTGLANRRQFEEQILGALENHARTKNLMALMFIDLDGFKEINDQHGHGAGDQVLKEVAKRFQGVVRRSDTLARFGGDEFVVLATNLHHRLHAAELAKKLIFALEKPFKVGDAKCSLSASIGVAVYPEDGETPDVLLRVADSLMYKIKQQDKNGYLLS</sequence>
<protein>
    <submittedName>
        <fullName evidence="5">Diguanylate cyclase</fullName>
    </submittedName>
</protein>
<organism evidence="5 6">
    <name type="scientific">Corallincola holothuriorum</name>
    <dbReference type="NCBI Taxonomy" id="2282215"/>
    <lineage>
        <taxon>Bacteria</taxon>
        <taxon>Pseudomonadati</taxon>
        <taxon>Pseudomonadota</taxon>
        <taxon>Gammaproteobacteria</taxon>
        <taxon>Alteromonadales</taxon>
        <taxon>Psychromonadaceae</taxon>
        <taxon>Corallincola</taxon>
    </lineage>
</organism>
<evidence type="ECO:0000313" key="5">
    <source>
        <dbReference type="EMBL" id="RCU49439.1"/>
    </source>
</evidence>
<feature type="signal peptide" evidence="3">
    <location>
        <begin position="1"/>
        <end position="23"/>
    </location>
</feature>
<keyword evidence="2" id="KW-1133">Transmembrane helix</keyword>
<accession>A0A368NJ43</accession>
<comment type="cofactor">
    <cofactor evidence="1">
        <name>Mg(2+)</name>
        <dbReference type="ChEBI" id="CHEBI:18420"/>
    </cofactor>
</comment>
<feature type="domain" description="GGDEF" evidence="4">
    <location>
        <begin position="803"/>
        <end position="934"/>
    </location>
</feature>
<dbReference type="Gene3D" id="3.40.190.10">
    <property type="entry name" value="Periplasmic binding protein-like II"/>
    <property type="match status" value="6"/>
</dbReference>
<evidence type="ECO:0000313" key="6">
    <source>
        <dbReference type="Proteomes" id="UP000252558"/>
    </source>
</evidence>
<keyword evidence="6" id="KW-1185">Reference proteome</keyword>
<dbReference type="PANTHER" id="PTHR46663:SF2">
    <property type="entry name" value="GGDEF DOMAIN-CONTAINING PROTEIN"/>
    <property type="match status" value="1"/>
</dbReference>
<dbReference type="FunFam" id="3.30.70.270:FF:000001">
    <property type="entry name" value="Diguanylate cyclase domain protein"/>
    <property type="match status" value="1"/>
</dbReference>
<dbReference type="SUPFAM" id="SSF55073">
    <property type="entry name" value="Nucleotide cyclase"/>
    <property type="match status" value="1"/>
</dbReference>
<dbReference type="SMART" id="SM00267">
    <property type="entry name" value="GGDEF"/>
    <property type="match status" value="1"/>
</dbReference>
<dbReference type="InterPro" id="IPR000160">
    <property type="entry name" value="GGDEF_dom"/>
</dbReference>
<comment type="caution">
    <text evidence="5">The sequence shown here is derived from an EMBL/GenBank/DDBJ whole genome shotgun (WGS) entry which is preliminary data.</text>
</comment>
<name>A0A368NJ43_9GAMM</name>
<dbReference type="RefSeq" id="WP_114338435.1">
    <property type="nucleotide sequence ID" value="NZ_QPID01000006.1"/>
</dbReference>
<feature type="transmembrane region" description="Helical" evidence="2">
    <location>
        <begin position="730"/>
        <end position="751"/>
    </location>
</feature>
<keyword evidence="2" id="KW-0472">Membrane</keyword>
<dbReference type="CDD" id="cd01007">
    <property type="entry name" value="PBP2_BvgS_HisK_like"/>
    <property type="match status" value="1"/>
</dbReference>
<gene>
    <name evidence="5" type="ORF">DU002_10955</name>
</gene>
<dbReference type="PROSITE" id="PS50887">
    <property type="entry name" value="GGDEF"/>
    <property type="match status" value="1"/>
</dbReference>
<evidence type="ECO:0000256" key="1">
    <source>
        <dbReference type="ARBA" id="ARBA00001946"/>
    </source>
</evidence>
<dbReference type="Gene3D" id="3.30.70.270">
    <property type="match status" value="1"/>
</dbReference>
<dbReference type="Pfam" id="PF00990">
    <property type="entry name" value="GGDEF"/>
    <property type="match status" value="1"/>
</dbReference>
<dbReference type="SMART" id="SM00062">
    <property type="entry name" value="PBPb"/>
    <property type="match status" value="2"/>
</dbReference>
<dbReference type="InterPro" id="IPR043128">
    <property type="entry name" value="Rev_trsase/Diguanyl_cyclase"/>
</dbReference>
<keyword evidence="2" id="KW-0812">Transmembrane</keyword>
<dbReference type="CDD" id="cd01949">
    <property type="entry name" value="GGDEF"/>
    <property type="match status" value="1"/>
</dbReference>
<dbReference type="NCBIfam" id="TIGR00254">
    <property type="entry name" value="GGDEF"/>
    <property type="match status" value="1"/>
</dbReference>
<dbReference type="Proteomes" id="UP000252558">
    <property type="component" value="Unassembled WGS sequence"/>
</dbReference>
<dbReference type="OrthoDB" id="9180959at2"/>
<keyword evidence="3" id="KW-0732">Signal</keyword>
<dbReference type="EMBL" id="QPID01000006">
    <property type="protein sequence ID" value="RCU49439.1"/>
    <property type="molecule type" value="Genomic_DNA"/>
</dbReference>
<proteinExistence type="predicted"/>
<dbReference type="Pfam" id="PF00497">
    <property type="entry name" value="SBP_bac_3"/>
    <property type="match status" value="3"/>
</dbReference>
<dbReference type="InterPro" id="IPR001638">
    <property type="entry name" value="Solute-binding_3/MltF_N"/>
</dbReference>
<evidence type="ECO:0000259" key="4">
    <source>
        <dbReference type="PROSITE" id="PS50887"/>
    </source>
</evidence>
<dbReference type="GO" id="GO:0003824">
    <property type="term" value="F:catalytic activity"/>
    <property type="evidence" value="ECO:0007669"/>
    <property type="project" value="UniProtKB-ARBA"/>
</dbReference>
<reference evidence="5 6" key="1">
    <citation type="submission" date="2018-07" db="EMBL/GenBank/DDBJ databases">
        <title>Corallincola holothuriorum sp. nov., a new facultative anaerobe isolated from sea cucumber Apostichopus japonicus.</title>
        <authorList>
            <person name="Xia H."/>
        </authorList>
    </citation>
    <scope>NUCLEOTIDE SEQUENCE [LARGE SCALE GENOMIC DNA]</scope>
    <source>
        <strain evidence="5 6">C4</strain>
    </source>
</reference>
<dbReference type="PANTHER" id="PTHR46663">
    <property type="entry name" value="DIGUANYLATE CYCLASE DGCT-RELATED"/>
    <property type="match status" value="1"/>
</dbReference>
<dbReference type="SUPFAM" id="SSF53850">
    <property type="entry name" value="Periplasmic binding protein-like II"/>
    <property type="match status" value="3"/>
</dbReference>
<dbReference type="CDD" id="cd13706">
    <property type="entry name" value="PBP2_HisK_like_1"/>
    <property type="match status" value="1"/>
</dbReference>
<feature type="chain" id="PRO_5016794010" evidence="3">
    <location>
        <begin position="24"/>
        <end position="934"/>
    </location>
</feature>
<dbReference type="InterPro" id="IPR052163">
    <property type="entry name" value="DGC-Regulatory_Protein"/>
</dbReference>